<organism evidence="1 2">
    <name type="scientific">Phascolomyces articulosus</name>
    <dbReference type="NCBI Taxonomy" id="60185"/>
    <lineage>
        <taxon>Eukaryota</taxon>
        <taxon>Fungi</taxon>
        <taxon>Fungi incertae sedis</taxon>
        <taxon>Mucoromycota</taxon>
        <taxon>Mucoromycotina</taxon>
        <taxon>Mucoromycetes</taxon>
        <taxon>Mucorales</taxon>
        <taxon>Lichtheimiaceae</taxon>
        <taxon>Phascolomyces</taxon>
    </lineage>
</organism>
<name>A0AAD5PDW5_9FUNG</name>
<comment type="caution">
    <text evidence="1">The sequence shown here is derived from an EMBL/GenBank/DDBJ whole genome shotgun (WGS) entry which is preliminary data.</text>
</comment>
<accession>A0AAD5PDW5</accession>
<evidence type="ECO:0000313" key="1">
    <source>
        <dbReference type="EMBL" id="KAI9262178.1"/>
    </source>
</evidence>
<dbReference type="EMBL" id="JAIXMP010000014">
    <property type="protein sequence ID" value="KAI9262178.1"/>
    <property type="molecule type" value="Genomic_DNA"/>
</dbReference>
<reference evidence="1" key="1">
    <citation type="journal article" date="2022" name="IScience">
        <title>Evolution of zygomycete secretomes and the origins of terrestrial fungal ecologies.</title>
        <authorList>
            <person name="Chang Y."/>
            <person name="Wang Y."/>
            <person name="Mondo S."/>
            <person name="Ahrendt S."/>
            <person name="Andreopoulos W."/>
            <person name="Barry K."/>
            <person name="Beard J."/>
            <person name="Benny G.L."/>
            <person name="Blankenship S."/>
            <person name="Bonito G."/>
            <person name="Cuomo C."/>
            <person name="Desiro A."/>
            <person name="Gervers K.A."/>
            <person name="Hundley H."/>
            <person name="Kuo A."/>
            <person name="LaButti K."/>
            <person name="Lang B.F."/>
            <person name="Lipzen A."/>
            <person name="O'Donnell K."/>
            <person name="Pangilinan J."/>
            <person name="Reynolds N."/>
            <person name="Sandor L."/>
            <person name="Smith M.E."/>
            <person name="Tsang A."/>
            <person name="Grigoriev I.V."/>
            <person name="Stajich J.E."/>
            <person name="Spatafora J.W."/>
        </authorList>
    </citation>
    <scope>NUCLEOTIDE SEQUENCE</scope>
    <source>
        <strain evidence="1">RSA 2281</strain>
    </source>
</reference>
<evidence type="ECO:0000313" key="2">
    <source>
        <dbReference type="Proteomes" id="UP001209540"/>
    </source>
</evidence>
<proteinExistence type="predicted"/>
<dbReference type="Proteomes" id="UP001209540">
    <property type="component" value="Unassembled WGS sequence"/>
</dbReference>
<keyword evidence="2" id="KW-1185">Reference proteome</keyword>
<dbReference type="AlphaFoldDB" id="A0AAD5PDW5"/>
<gene>
    <name evidence="1" type="ORF">BDA99DRAFT_537523</name>
</gene>
<reference evidence="1" key="2">
    <citation type="submission" date="2023-02" db="EMBL/GenBank/DDBJ databases">
        <authorList>
            <consortium name="DOE Joint Genome Institute"/>
            <person name="Mondo S.J."/>
            <person name="Chang Y."/>
            <person name="Wang Y."/>
            <person name="Ahrendt S."/>
            <person name="Andreopoulos W."/>
            <person name="Barry K."/>
            <person name="Beard J."/>
            <person name="Benny G.L."/>
            <person name="Blankenship S."/>
            <person name="Bonito G."/>
            <person name="Cuomo C."/>
            <person name="Desiro A."/>
            <person name="Gervers K.A."/>
            <person name="Hundley H."/>
            <person name="Kuo A."/>
            <person name="LaButti K."/>
            <person name="Lang B.F."/>
            <person name="Lipzen A."/>
            <person name="O'Donnell K."/>
            <person name="Pangilinan J."/>
            <person name="Reynolds N."/>
            <person name="Sandor L."/>
            <person name="Smith M.W."/>
            <person name="Tsang A."/>
            <person name="Grigoriev I.V."/>
            <person name="Stajich J.E."/>
            <person name="Spatafora J.W."/>
        </authorList>
    </citation>
    <scope>NUCLEOTIDE SEQUENCE</scope>
    <source>
        <strain evidence="1">RSA 2281</strain>
    </source>
</reference>
<sequence length="174" mass="19920">MYFLGGSDILFGICKYDPECRIHPRQIMRVTALDAHRQVFIDLHYVFRTTTLIFAQHNSIGVHEKGIQRKKQERMTMGLDDARINLGLRMALSVNAISSTNNKRISQDGKCSSRNCSRRQKRFSSESWYHFLKVLDKLSASKISSELRSVTSGKERVGVKDSLLELCADILLIR</sequence>
<protein>
    <submittedName>
        <fullName evidence="1">Uncharacterized protein</fullName>
    </submittedName>
</protein>